<dbReference type="InterPro" id="IPR029062">
    <property type="entry name" value="Class_I_gatase-like"/>
</dbReference>
<dbReference type="InterPro" id="IPR013428">
    <property type="entry name" value="Membrane-bound_put_N"/>
</dbReference>
<dbReference type="Gene3D" id="2.120.10.30">
    <property type="entry name" value="TolB, C-terminal domain"/>
    <property type="match status" value="1"/>
</dbReference>
<keyword evidence="1" id="KW-0813">Transport</keyword>
<protein>
    <submittedName>
        <fullName evidence="9">Dehydrogenase</fullName>
    </submittedName>
</protein>
<dbReference type="InterPro" id="IPR011635">
    <property type="entry name" value="CARDB"/>
</dbReference>
<dbReference type="NCBIfam" id="TIGR02604">
    <property type="entry name" value="Piru_Ver_Nterm"/>
    <property type="match status" value="1"/>
</dbReference>
<feature type="domain" description="CARDB" evidence="7">
    <location>
        <begin position="880"/>
        <end position="997"/>
    </location>
</feature>
<accession>A0A4Q5M5M0</accession>
<dbReference type="Proteomes" id="UP000293162">
    <property type="component" value="Unassembled WGS sequence"/>
</dbReference>
<dbReference type="EMBL" id="SEWF01000001">
    <property type="protein sequence ID" value="RYU97734.1"/>
    <property type="molecule type" value="Genomic_DNA"/>
</dbReference>
<dbReference type="InterPro" id="IPR028871">
    <property type="entry name" value="BlueCu_1_BS"/>
</dbReference>
<dbReference type="InterPro" id="IPR008972">
    <property type="entry name" value="Cupredoxin"/>
</dbReference>
<dbReference type="OrthoDB" id="9808161at2"/>
<sequence length="1229" mass="136881">MKKTLILLMVLLWQGVQAQKARRLEILFLGDNGHHRPVERLPTLMAALGAKGVNFTYTDRLEDINPKNLAKYDALMIYANWDEITPSAEKALLDYVASGKGIIPVHCASFCFRNSPEYVKLVGGQFWRHKMDTIQAKVVLPTHLIVKDLPTIKAYDETYLHSHLQADNNVLMVREIKADQKADRPETNIEPYTWTRTYGKGRVFYTAYGHDDNTWSNTAFQQLLYNGIIWAVDEGARSAHAALNPKPFEYREAKLPNYERRPGVQLQQFPLSPEESMKHIQVPVDFTLELFAAEPNVQHPIAMSWDEKGRLYVLITKDYPNERKDTGGSDFILICEDTNKDGKADKFTRFAEGLSIPTGMVFANGGLIVSQAPHMIFLKDTDGDDKADEKKILFSGFGTGDTHAGPSNLHYGFDNWIWGCVGYSGFKGKVGTADTLKFGQALFRFKPDGSKVEWVTSTSNNTWGMGFNEAGDVFGSTANNSHGWYMAIPHKNFLTPGFNTDNGSRSTDTHKDMKPITEKVRQVDVFGGFTAAAGHNFYTARAYPKNYWNQIAFVAEPTGHILHQNLMEKKGTNYEDKEAFNLMAGADEWFSPVFAEVGPDGAVWVADWYSFIIQHNPVPKGFDNGLGNAYETDLRDYTHGRIYRVGWKEAPAYTPLSLSKDRPDELVSALKNTNMFWRSHAQRLLVERGKTDVVPALIALVKDQSVDEIGLNTAATHAIWALKGLGAIENNNEALQAVIGALKHPSWAVQKNAIQVLPDTQNSVEVILQNDLLNSKEPIVVLNAILALSELPLTPASEQALLTRMEQATESTDRWLPDAFAVALTSHKSVLLKKYLNKLTSSTNAMPMNHDHSAMNHGSTTASTAKETPKALPAPANGIDLIVTNLRAEPASPYVREGMRYFIDVKNNGKDSLKKGIAVALKIEITGQGQKSTTWSWFHNTGIAAGETVAIAKNTNGPWVGDFYYTTDKPGEYTFNVSLDYENKIEENNEKNNFYSKKITFQQAQKLSTFALERAARSYSSAMPADTVAALLKYWDKLPGTENVALLKGISNGWNPRRKGTVNADNQKFLASLNTKLTETNAERLSKLLVAWGLKSSSEGEDKDAIVINIKSIKEEMKFDKKEFTVKAGKPVVLVFDNPDAMQHNIVIGKQKSMEIIGKAADKMITQKDAAEKAYVPAIPQVIAATPLVNPNETYRLKFTAPAEVGNYPFVCTFPGHWRLMFGTMKVVK</sequence>
<dbReference type="SUPFAM" id="SSF52317">
    <property type="entry name" value="Class I glutamine amidotransferase-like"/>
    <property type="match status" value="1"/>
</dbReference>
<gene>
    <name evidence="9" type="ORF">EWM59_01015</name>
</gene>
<dbReference type="Pfam" id="PF07705">
    <property type="entry name" value="CARDB"/>
    <property type="match status" value="1"/>
</dbReference>
<dbReference type="SUPFAM" id="SSF49503">
    <property type="entry name" value="Cupredoxins"/>
    <property type="match status" value="1"/>
</dbReference>
<evidence type="ECO:0000256" key="1">
    <source>
        <dbReference type="ARBA" id="ARBA00022448"/>
    </source>
</evidence>
<evidence type="ECO:0000256" key="4">
    <source>
        <dbReference type="ARBA" id="ARBA00023008"/>
    </source>
</evidence>
<dbReference type="InterPro" id="IPR011989">
    <property type="entry name" value="ARM-like"/>
</dbReference>
<evidence type="ECO:0000259" key="8">
    <source>
        <dbReference type="Pfam" id="PF23500"/>
    </source>
</evidence>
<proteinExistence type="predicted"/>
<dbReference type="Gene3D" id="2.60.40.420">
    <property type="entry name" value="Cupredoxins - blue copper proteins"/>
    <property type="match status" value="1"/>
</dbReference>
<dbReference type="PROSITE" id="PS00196">
    <property type="entry name" value="COPPER_BLUE"/>
    <property type="match status" value="1"/>
</dbReference>
<dbReference type="Pfam" id="PF00127">
    <property type="entry name" value="Copper-bind"/>
    <property type="match status" value="1"/>
</dbReference>
<dbReference type="InterPro" id="IPR013783">
    <property type="entry name" value="Ig-like_fold"/>
</dbReference>
<feature type="domain" description="Blue (type 1) copper" evidence="5">
    <location>
        <begin position="1111"/>
        <end position="1227"/>
    </location>
</feature>
<dbReference type="AlphaFoldDB" id="A0A4Q5M5M0"/>
<dbReference type="PANTHER" id="PTHR33546">
    <property type="entry name" value="LARGE, MULTIFUNCTIONAL SECRETED PROTEIN-RELATED"/>
    <property type="match status" value="1"/>
</dbReference>
<keyword evidence="3" id="KW-0249">Electron transport</keyword>
<dbReference type="Gene3D" id="1.25.10.10">
    <property type="entry name" value="Leucine-rich Repeat Variant"/>
    <property type="match status" value="1"/>
</dbReference>
<evidence type="ECO:0000313" key="9">
    <source>
        <dbReference type="EMBL" id="RYU97734.1"/>
    </source>
</evidence>
<dbReference type="RefSeq" id="WP_130019078.1">
    <property type="nucleotide sequence ID" value="NZ_SEWF01000001.1"/>
</dbReference>
<keyword evidence="2" id="KW-0479">Metal-binding</keyword>
<dbReference type="InterPro" id="IPR055557">
    <property type="entry name" value="DUF7133"/>
</dbReference>
<dbReference type="Gene3D" id="3.40.50.880">
    <property type="match status" value="1"/>
</dbReference>
<evidence type="ECO:0000256" key="2">
    <source>
        <dbReference type="ARBA" id="ARBA00022723"/>
    </source>
</evidence>
<dbReference type="Pfam" id="PF23500">
    <property type="entry name" value="DUF7133"/>
    <property type="match status" value="1"/>
</dbReference>
<comment type="caution">
    <text evidence="9">The sequence shown here is derived from an EMBL/GenBank/DDBJ whole genome shotgun (WGS) entry which is preliminary data.</text>
</comment>
<name>A0A4Q5M5M0_9BACT</name>
<keyword evidence="10" id="KW-1185">Reference proteome</keyword>
<evidence type="ECO:0000259" key="6">
    <source>
        <dbReference type="Pfam" id="PF06283"/>
    </source>
</evidence>
<dbReference type="Pfam" id="PF06283">
    <property type="entry name" value="ThuA"/>
    <property type="match status" value="1"/>
</dbReference>
<dbReference type="InterPro" id="IPR011041">
    <property type="entry name" value="Quinoprot_gluc/sorb_DH_b-prop"/>
</dbReference>
<dbReference type="Gene3D" id="2.60.40.10">
    <property type="entry name" value="Immunoglobulins"/>
    <property type="match status" value="1"/>
</dbReference>
<feature type="domain" description="ThuA-like" evidence="6">
    <location>
        <begin position="31"/>
        <end position="231"/>
    </location>
</feature>
<feature type="domain" description="DUF7133" evidence="8">
    <location>
        <begin position="272"/>
        <end position="647"/>
    </location>
</feature>
<dbReference type="SUPFAM" id="SSF50952">
    <property type="entry name" value="Soluble quinoprotein glucose dehydrogenase"/>
    <property type="match status" value="1"/>
</dbReference>
<evidence type="ECO:0000256" key="3">
    <source>
        <dbReference type="ARBA" id="ARBA00022982"/>
    </source>
</evidence>
<dbReference type="InterPro" id="IPR000923">
    <property type="entry name" value="BlueCu_1"/>
</dbReference>
<dbReference type="InterPro" id="IPR016024">
    <property type="entry name" value="ARM-type_fold"/>
</dbReference>
<dbReference type="CDD" id="cd04233">
    <property type="entry name" value="Auracyanin"/>
    <property type="match status" value="1"/>
</dbReference>
<dbReference type="GO" id="GO:0009055">
    <property type="term" value="F:electron transfer activity"/>
    <property type="evidence" value="ECO:0007669"/>
    <property type="project" value="InterPro"/>
</dbReference>
<dbReference type="SUPFAM" id="SSF48371">
    <property type="entry name" value="ARM repeat"/>
    <property type="match status" value="1"/>
</dbReference>
<evidence type="ECO:0000313" key="10">
    <source>
        <dbReference type="Proteomes" id="UP000293162"/>
    </source>
</evidence>
<dbReference type="PANTHER" id="PTHR33546:SF1">
    <property type="entry name" value="LARGE, MULTIFUNCTIONAL SECRETED PROTEIN"/>
    <property type="match status" value="1"/>
</dbReference>
<evidence type="ECO:0000259" key="5">
    <source>
        <dbReference type="Pfam" id="PF00127"/>
    </source>
</evidence>
<reference evidence="9 10" key="1">
    <citation type="submission" date="2019-02" db="EMBL/GenBank/DDBJ databases">
        <title>Bacterial novel species Emticicia sp. 17J42-9 isolated from soil.</title>
        <authorList>
            <person name="Jung H.-Y."/>
        </authorList>
    </citation>
    <scope>NUCLEOTIDE SEQUENCE [LARGE SCALE GENOMIC DNA]</scope>
    <source>
        <strain evidence="9 10">17J42-9</strain>
    </source>
</reference>
<dbReference type="InterPro" id="IPR011042">
    <property type="entry name" value="6-blade_b-propeller_TolB-like"/>
</dbReference>
<dbReference type="GO" id="GO:0005507">
    <property type="term" value="F:copper ion binding"/>
    <property type="evidence" value="ECO:0007669"/>
    <property type="project" value="InterPro"/>
</dbReference>
<dbReference type="InterPro" id="IPR029010">
    <property type="entry name" value="ThuA-like"/>
</dbReference>
<keyword evidence="4" id="KW-0186">Copper</keyword>
<organism evidence="9 10">
    <name type="scientific">Emticicia agri</name>
    <dbReference type="NCBI Taxonomy" id="2492393"/>
    <lineage>
        <taxon>Bacteria</taxon>
        <taxon>Pseudomonadati</taxon>
        <taxon>Bacteroidota</taxon>
        <taxon>Cytophagia</taxon>
        <taxon>Cytophagales</taxon>
        <taxon>Leadbetterellaceae</taxon>
        <taxon>Emticicia</taxon>
    </lineage>
</organism>
<evidence type="ECO:0000259" key="7">
    <source>
        <dbReference type="Pfam" id="PF07705"/>
    </source>
</evidence>